<evidence type="ECO:0000259" key="2">
    <source>
        <dbReference type="Pfam" id="PF00156"/>
    </source>
</evidence>
<dbReference type="InterPro" id="IPR044005">
    <property type="entry name" value="DZR_2"/>
</dbReference>
<dbReference type="EMBL" id="LS483254">
    <property type="protein sequence ID" value="SQD92987.1"/>
    <property type="molecule type" value="Genomic_DNA"/>
</dbReference>
<dbReference type="PANTHER" id="PTHR47505:SF1">
    <property type="entry name" value="DNA UTILIZATION PROTEIN YHGH"/>
    <property type="match status" value="1"/>
</dbReference>
<dbReference type="Pfam" id="PF00156">
    <property type="entry name" value="Pribosyltran"/>
    <property type="match status" value="1"/>
</dbReference>
<evidence type="ECO:0000256" key="1">
    <source>
        <dbReference type="ARBA" id="ARBA00008007"/>
    </source>
</evidence>
<keyword evidence="5" id="KW-1185">Reference proteome</keyword>
<dbReference type="Gene3D" id="3.40.50.2020">
    <property type="match status" value="1"/>
</dbReference>
<organism evidence="4 5">
    <name type="scientific">Candidatus Bipolaricaulis anaerobius</name>
    <dbReference type="NCBI Taxonomy" id="2026885"/>
    <lineage>
        <taxon>Bacteria</taxon>
        <taxon>Candidatus Bipolaricaulota</taxon>
        <taxon>Candidatus Bipolaricaulia</taxon>
        <taxon>Candidatus Bipolaricaulales</taxon>
        <taxon>Candidatus Bipolaricaulaceae</taxon>
        <taxon>Candidatus Bipolaricaulis</taxon>
    </lineage>
</organism>
<dbReference type="GO" id="GO:0016757">
    <property type="term" value="F:glycosyltransferase activity"/>
    <property type="evidence" value="ECO:0007669"/>
    <property type="project" value="UniProtKB-KW"/>
</dbReference>
<dbReference type="Pfam" id="PF18912">
    <property type="entry name" value="DZR_2"/>
    <property type="match status" value="1"/>
</dbReference>
<accession>A0A2X3K6Y4</accession>
<dbReference type="Proteomes" id="UP000249818">
    <property type="component" value="Chromosome BARAN1"/>
</dbReference>
<dbReference type="SUPFAM" id="SSF53271">
    <property type="entry name" value="PRTase-like"/>
    <property type="match status" value="1"/>
</dbReference>
<reference evidence="5" key="1">
    <citation type="submission" date="2018-05" db="EMBL/GenBank/DDBJ databases">
        <authorList>
            <person name="Hao L."/>
        </authorList>
    </citation>
    <scope>NUCLEOTIDE SEQUENCE [LARGE SCALE GENOMIC DNA]</scope>
</reference>
<evidence type="ECO:0000259" key="3">
    <source>
        <dbReference type="Pfam" id="PF18912"/>
    </source>
</evidence>
<dbReference type="CDD" id="cd06223">
    <property type="entry name" value="PRTases_typeI"/>
    <property type="match status" value="1"/>
</dbReference>
<protein>
    <submittedName>
        <fullName evidence="4">Phosphoribosyltransferase</fullName>
    </submittedName>
</protein>
<name>A0A2X3K6Y4_9BACT</name>
<evidence type="ECO:0000313" key="4">
    <source>
        <dbReference type="EMBL" id="SQD92987.1"/>
    </source>
</evidence>
<dbReference type="InterPro" id="IPR051910">
    <property type="entry name" value="ComF/GntX_DNA_util-trans"/>
</dbReference>
<evidence type="ECO:0000313" key="5">
    <source>
        <dbReference type="Proteomes" id="UP000249818"/>
    </source>
</evidence>
<proteinExistence type="inferred from homology"/>
<keyword evidence="4" id="KW-0808">Transferase</keyword>
<sequence length="229" mass="24466">MGLLFRPVCFVCEEPVPDLAPLCKACTDALPRWEGAICLVCGMGIEEGLDLCRACAVAGRSYAWARTIGPYEGTLRRAVQALKYEGERALARPLGRLLAAALDDVPSAELTTVTCVPPDPRRLRERGYHPAELLAREVAATLGIRFRPLLAKRRPTPPQVGRPRAEREKAMTGLFSARVRGEGEAVLVVDDVITTGATASEAARALGEAGFGEVGVLACAQAVPGREGY</sequence>
<dbReference type="AlphaFoldDB" id="A0A2X3K6Y4"/>
<feature type="domain" description="Phosphoribosyltransferase" evidence="2">
    <location>
        <begin position="133"/>
        <end position="217"/>
    </location>
</feature>
<dbReference type="KEGG" id="bana:BARAN1_0963"/>
<dbReference type="InterPro" id="IPR029057">
    <property type="entry name" value="PRTase-like"/>
</dbReference>
<feature type="domain" description="Double zinc ribbon" evidence="3">
    <location>
        <begin position="3"/>
        <end position="56"/>
    </location>
</feature>
<keyword evidence="4" id="KW-0328">Glycosyltransferase</keyword>
<comment type="similarity">
    <text evidence="1">Belongs to the ComF/GntX family.</text>
</comment>
<gene>
    <name evidence="4" type="ORF">BARAN1_0963</name>
</gene>
<dbReference type="PANTHER" id="PTHR47505">
    <property type="entry name" value="DNA UTILIZATION PROTEIN YHGH"/>
    <property type="match status" value="1"/>
</dbReference>
<dbReference type="InterPro" id="IPR000836">
    <property type="entry name" value="PRTase_dom"/>
</dbReference>